<reference evidence="3 4" key="1">
    <citation type="submission" date="2020-04" db="EMBL/GenBank/DDBJ databases">
        <title>MicrobeNet Type strains.</title>
        <authorList>
            <person name="Nicholson A.C."/>
        </authorList>
    </citation>
    <scope>NUCLEOTIDE SEQUENCE [LARGE SCALE GENOMIC DNA]</scope>
    <source>
        <strain evidence="3 4">ATCC BAA-14</strain>
    </source>
</reference>
<proteinExistence type="predicted"/>
<dbReference type="SUPFAM" id="SSF56059">
    <property type="entry name" value="Glutathione synthetase ATP-binding domain-like"/>
    <property type="match status" value="1"/>
</dbReference>
<dbReference type="Proteomes" id="UP000563898">
    <property type="component" value="Unassembled WGS sequence"/>
</dbReference>
<organism evidence="3 4">
    <name type="scientific">Gordonia polyisoprenivorans</name>
    <dbReference type="NCBI Taxonomy" id="84595"/>
    <lineage>
        <taxon>Bacteria</taxon>
        <taxon>Bacillati</taxon>
        <taxon>Actinomycetota</taxon>
        <taxon>Actinomycetes</taxon>
        <taxon>Mycobacteriales</taxon>
        <taxon>Gordoniaceae</taxon>
        <taxon>Gordonia</taxon>
    </lineage>
</organism>
<protein>
    <submittedName>
        <fullName evidence="3">ATP-grasp domain-containing protein</fullName>
    </submittedName>
</protein>
<dbReference type="PROSITE" id="PS50975">
    <property type="entry name" value="ATP_GRASP"/>
    <property type="match status" value="1"/>
</dbReference>
<evidence type="ECO:0000313" key="3">
    <source>
        <dbReference type="EMBL" id="NKY05236.1"/>
    </source>
</evidence>
<dbReference type="InterPro" id="IPR011761">
    <property type="entry name" value="ATP-grasp"/>
</dbReference>
<sequence length="414" mass="45942">MAVGPEYPLGEPSVHYRRGMAPVDPRILVTTSRMPFAVDEIHKLGETGRFVVATDTFRSAPGNHSRGASKHMVVPAPTQETQAYVDAIAGILDSERINWLLPMFEDVFYLARHRDQLADGRDVELFFPDFDTLRMVHDKVGFTELCARLGLPVAETITATSPAELRAATGRWDHWFARAAFGRGGLDIATNTGPLAGETDLDDITPTPEDPWLVQEFLAGVDRCSWSVVHHGEVVLHSCYEHPLAIDNRGGVVFRSVDSPQSLETAQRIARELNWHGQLSFDYLMTDDGVHHMVECNPRPTAGCTLATAEEFDTALFDPGELVVVPEGRKKMIRAAVIRDALMHPSRARADLRASRGAKGVYEQRKDHLPLLYSALSLQHVLAYRKQLGINRVKGETLVATQFFDVLYDGSPIP</sequence>
<dbReference type="AlphaFoldDB" id="A0A846WWG3"/>
<name>A0A846WWG3_9ACTN</name>
<keyword evidence="1" id="KW-0547">Nucleotide-binding</keyword>
<keyword evidence="1" id="KW-0067">ATP-binding</keyword>
<dbReference type="EMBL" id="JAAXPC010000031">
    <property type="protein sequence ID" value="NKY05236.1"/>
    <property type="molecule type" value="Genomic_DNA"/>
</dbReference>
<accession>A0A846WWG3</accession>
<dbReference type="GO" id="GO:0005524">
    <property type="term" value="F:ATP binding"/>
    <property type="evidence" value="ECO:0007669"/>
    <property type="project" value="UniProtKB-UniRule"/>
</dbReference>
<gene>
    <name evidence="3" type="ORF">HGA05_27135</name>
</gene>
<dbReference type="Gene3D" id="3.40.50.20">
    <property type="match status" value="1"/>
</dbReference>
<evidence type="ECO:0000313" key="4">
    <source>
        <dbReference type="Proteomes" id="UP000563898"/>
    </source>
</evidence>
<dbReference type="Gene3D" id="3.30.470.20">
    <property type="entry name" value="ATP-grasp fold, B domain"/>
    <property type="match status" value="1"/>
</dbReference>
<dbReference type="GO" id="GO:0046872">
    <property type="term" value="F:metal ion binding"/>
    <property type="evidence" value="ECO:0007669"/>
    <property type="project" value="InterPro"/>
</dbReference>
<evidence type="ECO:0000259" key="2">
    <source>
        <dbReference type="PROSITE" id="PS50975"/>
    </source>
</evidence>
<evidence type="ECO:0000256" key="1">
    <source>
        <dbReference type="PROSITE-ProRule" id="PRU00409"/>
    </source>
</evidence>
<feature type="domain" description="ATP-grasp" evidence="2">
    <location>
        <begin position="143"/>
        <end position="325"/>
    </location>
</feature>
<comment type="caution">
    <text evidence="3">The sequence shown here is derived from an EMBL/GenBank/DDBJ whole genome shotgun (WGS) entry which is preliminary data.</text>
</comment>